<organism evidence="1 2">
    <name type="scientific">Denticeps clupeoides</name>
    <name type="common">denticle herring</name>
    <dbReference type="NCBI Taxonomy" id="299321"/>
    <lineage>
        <taxon>Eukaryota</taxon>
        <taxon>Metazoa</taxon>
        <taxon>Chordata</taxon>
        <taxon>Craniata</taxon>
        <taxon>Vertebrata</taxon>
        <taxon>Euteleostomi</taxon>
        <taxon>Actinopterygii</taxon>
        <taxon>Neopterygii</taxon>
        <taxon>Teleostei</taxon>
        <taxon>Clupei</taxon>
        <taxon>Clupeiformes</taxon>
        <taxon>Denticipitoidei</taxon>
        <taxon>Denticipitidae</taxon>
        <taxon>Denticeps</taxon>
    </lineage>
</organism>
<name>A0AAY4CJ73_9TELE</name>
<protein>
    <submittedName>
        <fullName evidence="1">Uncharacterized protein</fullName>
    </submittedName>
</protein>
<reference evidence="1" key="2">
    <citation type="submission" date="2025-08" db="UniProtKB">
        <authorList>
            <consortium name="Ensembl"/>
        </authorList>
    </citation>
    <scope>IDENTIFICATION</scope>
</reference>
<dbReference type="GeneTree" id="ENSGT00980000201699"/>
<keyword evidence="2" id="KW-1185">Reference proteome</keyword>
<dbReference type="Proteomes" id="UP000694580">
    <property type="component" value="Chromosome 7"/>
</dbReference>
<sequence>MQDGVLNIAEDEPNVLCVDGRGEVVVERLLLLFPPLAAETLHQKILHILQVVRVARVLREVVLDGHRLHFLLQQVCLVEEEDNGDVGKDAVVDYGFEDVERLHQPVGLPVLHQHLVKLTRRDEEEDGGDTVKALEPPPPLRALAAHIHHLEGHIPNLKVVLMDALGGLSCQEDVLVSHYSYLWLLGFNGQTFSVAFYHGISQISSKAHYFTILDTLVY</sequence>
<evidence type="ECO:0000313" key="1">
    <source>
        <dbReference type="Ensembl" id="ENSDCDP00010033163.1"/>
    </source>
</evidence>
<reference evidence="1 2" key="1">
    <citation type="submission" date="2020-06" db="EMBL/GenBank/DDBJ databases">
        <authorList>
            <consortium name="Wellcome Sanger Institute Data Sharing"/>
        </authorList>
    </citation>
    <scope>NUCLEOTIDE SEQUENCE [LARGE SCALE GENOMIC DNA]</scope>
</reference>
<proteinExistence type="predicted"/>
<dbReference type="Ensembl" id="ENSDCDT00010041144.1">
    <property type="protein sequence ID" value="ENSDCDP00010033163.1"/>
    <property type="gene ID" value="ENSDCDG00010021195.1"/>
</dbReference>
<dbReference type="AlphaFoldDB" id="A0AAY4CJ73"/>
<accession>A0AAY4CJ73</accession>
<reference evidence="1" key="3">
    <citation type="submission" date="2025-09" db="UniProtKB">
        <authorList>
            <consortium name="Ensembl"/>
        </authorList>
    </citation>
    <scope>IDENTIFICATION</scope>
</reference>
<evidence type="ECO:0000313" key="2">
    <source>
        <dbReference type="Proteomes" id="UP000694580"/>
    </source>
</evidence>